<evidence type="ECO:0000256" key="4">
    <source>
        <dbReference type="HAMAP-Rule" id="MF_00724"/>
    </source>
</evidence>
<accession>A0ABU5LSA5</accession>
<evidence type="ECO:0000313" key="5">
    <source>
        <dbReference type="EMBL" id="MDZ7282803.1"/>
    </source>
</evidence>
<name>A0ABU5LSA5_9SPHN</name>
<reference evidence="6" key="1">
    <citation type="submission" date="2023-07" db="EMBL/GenBank/DDBJ databases">
        <title>Whole genome sequence analysis of rice epiphytic Sphingomonas sanguinis OsEp_Plm_15B2.</title>
        <authorList>
            <person name="Sahu K.P."/>
            <person name="Asharani P."/>
            <person name="Reddy B."/>
            <person name="Kumar A."/>
        </authorList>
    </citation>
    <scope>NUCLEOTIDE SEQUENCE [LARGE SCALE GENOMIC DNA]</scope>
    <source>
        <strain evidence="6">OsEp_Plm_15B2</strain>
    </source>
</reference>
<dbReference type="EMBL" id="JAOBTW010000012">
    <property type="protein sequence ID" value="MDZ7282803.1"/>
    <property type="molecule type" value="Genomic_DNA"/>
</dbReference>
<evidence type="ECO:0000313" key="6">
    <source>
        <dbReference type="Proteomes" id="UP001292182"/>
    </source>
</evidence>
<keyword evidence="5" id="KW-0969">Cilium</keyword>
<evidence type="ECO:0000256" key="2">
    <source>
        <dbReference type="ARBA" id="ARBA00009272"/>
    </source>
</evidence>
<dbReference type="PANTHER" id="PTHR34653:SF1">
    <property type="entry name" value="FLAGELLAR HOOK-BASAL BODY COMPLEX PROTEIN FLIE"/>
    <property type="match status" value="1"/>
</dbReference>
<keyword evidence="5" id="KW-0966">Cell projection</keyword>
<dbReference type="RefSeq" id="WP_322539662.1">
    <property type="nucleotide sequence ID" value="NZ_JAOBTW010000012.1"/>
</dbReference>
<dbReference type="Pfam" id="PF02049">
    <property type="entry name" value="FliE"/>
    <property type="match status" value="1"/>
</dbReference>
<keyword evidence="6" id="KW-1185">Reference proteome</keyword>
<evidence type="ECO:0000256" key="3">
    <source>
        <dbReference type="ARBA" id="ARBA00023143"/>
    </source>
</evidence>
<organism evidence="5 6">
    <name type="scientific">Sphingomonas sanguinis</name>
    <dbReference type="NCBI Taxonomy" id="33051"/>
    <lineage>
        <taxon>Bacteria</taxon>
        <taxon>Pseudomonadati</taxon>
        <taxon>Pseudomonadota</taxon>
        <taxon>Alphaproteobacteria</taxon>
        <taxon>Sphingomonadales</taxon>
        <taxon>Sphingomonadaceae</taxon>
        <taxon>Sphingomonas</taxon>
    </lineage>
</organism>
<dbReference type="InterPro" id="IPR001624">
    <property type="entry name" value="FliE"/>
</dbReference>
<dbReference type="HAMAP" id="MF_00724">
    <property type="entry name" value="FliE"/>
    <property type="match status" value="1"/>
</dbReference>
<keyword evidence="5" id="KW-0282">Flagellum</keyword>
<dbReference type="Proteomes" id="UP001292182">
    <property type="component" value="Unassembled WGS sequence"/>
</dbReference>
<dbReference type="PANTHER" id="PTHR34653">
    <property type="match status" value="1"/>
</dbReference>
<comment type="similarity">
    <text evidence="2 4">Belongs to the FliE family.</text>
</comment>
<evidence type="ECO:0000256" key="1">
    <source>
        <dbReference type="ARBA" id="ARBA00004117"/>
    </source>
</evidence>
<keyword evidence="3 4" id="KW-0975">Bacterial flagellum</keyword>
<proteinExistence type="inferred from homology"/>
<comment type="subcellular location">
    <subcellularLocation>
        <location evidence="1 4">Bacterial flagellum basal body</location>
    </subcellularLocation>
</comment>
<gene>
    <name evidence="4" type="primary">fliE</name>
    <name evidence="5" type="ORF">N4G62_12270</name>
</gene>
<sequence>MTIEAIPPLGSVGASPLALQLGPVAPPPVTASPMGGFGAMLMNGIGAVDARLQSADALVRQFAVDDGVPVHHVTMALEEARLSLELAMQVRGRLVEGYRELMNMQL</sequence>
<protein>
    <recommendedName>
        <fullName evidence="4">Flagellar hook-basal body complex protein FliE</fullName>
    </recommendedName>
</protein>
<comment type="caution">
    <text evidence="5">The sequence shown here is derived from an EMBL/GenBank/DDBJ whole genome shotgun (WGS) entry which is preliminary data.</text>
</comment>